<protein>
    <recommendedName>
        <fullName evidence="7">Small-conductance mechanosensitive channel</fullName>
    </recommendedName>
</protein>
<feature type="transmembrane region" description="Helical" evidence="7">
    <location>
        <begin position="12"/>
        <end position="41"/>
    </location>
</feature>
<evidence type="ECO:0000256" key="4">
    <source>
        <dbReference type="ARBA" id="ARBA00022692"/>
    </source>
</evidence>
<dbReference type="InterPro" id="IPR049278">
    <property type="entry name" value="MS_channel_C"/>
</dbReference>
<dbReference type="Proteomes" id="UP000760472">
    <property type="component" value="Unassembled WGS sequence"/>
</dbReference>
<feature type="domain" description="Mechanosensitive ion channel MscS" evidence="8">
    <location>
        <begin position="110"/>
        <end position="173"/>
    </location>
</feature>
<dbReference type="InterPro" id="IPR023408">
    <property type="entry name" value="MscS_beta-dom_sf"/>
</dbReference>
<comment type="caution">
    <text evidence="7">Lacks conserved residue(s) required for the propagation of feature annotation.</text>
</comment>
<gene>
    <name evidence="11" type="ORF">JW498_06840</name>
</gene>
<evidence type="ECO:0000259" key="10">
    <source>
        <dbReference type="Pfam" id="PF21088"/>
    </source>
</evidence>
<evidence type="ECO:0000256" key="3">
    <source>
        <dbReference type="ARBA" id="ARBA00022475"/>
    </source>
</evidence>
<feature type="domain" description="Mechanosensitive ion channel transmembrane helices 2/3" evidence="10">
    <location>
        <begin position="69"/>
        <end position="108"/>
    </location>
</feature>
<dbReference type="Pfam" id="PF21088">
    <property type="entry name" value="MS_channel_1st"/>
    <property type="match status" value="1"/>
</dbReference>
<dbReference type="InterPro" id="IPR006685">
    <property type="entry name" value="MscS_channel_2nd"/>
</dbReference>
<feature type="domain" description="Mechanosensitive ion channel MscS C-terminal" evidence="9">
    <location>
        <begin position="183"/>
        <end position="262"/>
    </location>
</feature>
<dbReference type="Pfam" id="PF00924">
    <property type="entry name" value="MS_channel_2nd"/>
    <property type="match status" value="1"/>
</dbReference>
<evidence type="ECO:0000313" key="12">
    <source>
        <dbReference type="Proteomes" id="UP000760472"/>
    </source>
</evidence>
<keyword evidence="7" id="KW-0997">Cell inner membrane</keyword>
<keyword evidence="12" id="KW-1185">Reference proteome</keyword>
<evidence type="ECO:0000256" key="5">
    <source>
        <dbReference type="ARBA" id="ARBA00022989"/>
    </source>
</evidence>
<keyword evidence="7" id="KW-0813">Transport</keyword>
<dbReference type="Gene3D" id="1.10.287.1260">
    <property type="match status" value="1"/>
</dbReference>
<dbReference type="InterPro" id="IPR010920">
    <property type="entry name" value="LSM_dom_sf"/>
</dbReference>
<keyword evidence="6 7" id="KW-0472">Membrane</keyword>
<dbReference type="SUPFAM" id="SSF82689">
    <property type="entry name" value="Mechanosensitive channel protein MscS (YggB), C-terminal domain"/>
    <property type="match status" value="1"/>
</dbReference>
<dbReference type="Pfam" id="PF21082">
    <property type="entry name" value="MS_channel_3rd"/>
    <property type="match status" value="1"/>
</dbReference>
<accession>A0ABS2W5S7</accession>
<dbReference type="PANTHER" id="PTHR30221:SF1">
    <property type="entry name" value="SMALL-CONDUCTANCE MECHANOSENSITIVE CHANNEL"/>
    <property type="match status" value="1"/>
</dbReference>
<comment type="similarity">
    <text evidence="2 7">Belongs to the MscS (TC 1.A.23) family.</text>
</comment>
<keyword evidence="7" id="KW-0407">Ion channel</keyword>
<comment type="subcellular location">
    <subcellularLocation>
        <location evidence="7">Cell inner membrane</location>
        <topology evidence="7">Multi-pass membrane protein</topology>
    </subcellularLocation>
    <subcellularLocation>
        <location evidence="1">Cell membrane</location>
        <topology evidence="1">Multi-pass membrane protein</topology>
    </subcellularLocation>
</comment>
<dbReference type="Gene3D" id="3.30.70.100">
    <property type="match status" value="1"/>
</dbReference>
<sequence>MIKDELATLTQFYTLIIDFFVNYSFQVIGAIIILIIGLIIARWVGKLTLRVCLRHNVDVTLSNFISSTVKLLLIAMVAVICLGKFGISVAPFIAAIGAVSLSIGLALQGVFSNYGAGFTIILTRPFVVGNTIRCNDVCGVVEEIRLAYTQLSTEDGEIITIPNKHIVGEVLINSFENTLVEGAIGISYSASPDRAIELTRQQLLNHPSIVKDPAPQVGIASFGDSSVNIAYRYWVPTKQQFELQFQINGAVYQAFREAGVEIPFPQREVTLKSPRPEEEPKLL</sequence>
<evidence type="ECO:0000313" key="11">
    <source>
        <dbReference type="EMBL" id="MBN0987068.1"/>
    </source>
</evidence>
<organism evidence="11 12">
    <name type="scientific">Amphritea pacifica</name>
    <dbReference type="NCBI Taxonomy" id="2811233"/>
    <lineage>
        <taxon>Bacteria</taxon>
        <taxon>Pseudomonadati</taxon>
        <taxon>Pseudomonadota</taxon>
        <taxon>Gammaproteobacteria</taxon>
        <taxon>Oceanospirillales</taxon>
        <taxon>Oceanospirillaceae</taxon>
        <taxon>Amphritea</taxon>
    </lineage>
</organism>
<keyword evidence="4 7" id="KW-0812">Transmembrane</keyword>
<dbReference type="InterPro" id="IPR011014">
    <property type="entry name" value="MscS_channel_TM-2"/>
</dbReference>
<comment type="caution">
    <text evidence="11">The sequence shown here is derived from an EMBL/GenBank/DDBJ whole genome shotgun (WGS) entry which is preliminary data.</text>
</comment>
<name>A0ABS2W5S7_9GAMM</name>
<evidence type="ECO:0000256" key="2">
    <source>
        <dbReference type="ARBA" id="ARBA00008017"/>
    </source>
</evidence>
<dbReference type="InterPro" id="IPR049142">
    <property type="entry name" value="MS_channel_1st"/>
</dbReference>
<keyword evidence="3" id="KW-1003">Cell membrane</keyword>
<keyword evidence="7" id="KW-0406">Ion transport</keyword>
<feature type="transmembrane region" description="Helical" evidence="7">
    <location>
        <begin position="61"/>
        <end position="82"/>
    </location>
</feature>
<evidence type="ECO:0000256" key="7">
    <source>
        <dbReference type="RuleBase" id="RU369025"/>
    </source>
</evidence>
<proteinExistence type="inferred from homology"/>
<evidence type="ECO:0000259" key="9">
    <source>
        <dbReference type="Pfam" id="PF21082"/>
    </source>
</evidence>
<evidence type="ECO:0000256" key="6">
    <source>
        <dbReference type="ARBA" id="ARBA00023136"/>
    </source>
</evidence>
<dbReference type="PANTHER" id="PTHR30221">
    <property type="entry name" value="SMALL-CONDUCTANCE MECHANOSENSITIVE CHANNEL"/>
    <property type="match status" value="1"/>
</dbReference>
<dbReference type="RefSeq" id="WP_205213242.1">
    <property type="nucleotide sequence ID" value="NZ_JAFFZP010000008.1"/>
</dbReference>
<dbReference type="InterPro" id="IPR011066">
    <property type="entry name" value="MscS_channel_C_sf"/>
</dbReference>
<dbReference type="EMBL" id="JAFFZP010000008">
    <property type="protein sequence ID" value="MBN0987068.1"/>
    <property type="molecule type" value="Genomic_DNA"/>
</dbReference>
<dbReference type="Gene3D" id="2.30.30.60">
    <property type="match status" value="1"/>
</dbReference>
<dbReference type="Pfam" id="PF05552">
    <property type="entry name" value="MS_channel_1st_1"/>
    <property type="match status" value="1"/>
</dbReference>
<feature type="transmembrane region" description="Helical" evidence="7">
    <location>
        <begin position="89"/>
        <end position="111"/>
    </location>
</feature>
<dbReference type="InterPro" id="IPR045275">
    <property type="entry name" value="MscS_archaea/bacteria_type"/>
</dbReference>
<reference evidence="11 12" key="1">
    <citation type="submission" date="2021-02" db="EMBL/GenBank/DDBJ databases">
        <title>A novel species of genus Amphritea isolated from a fishpond in China.</title>
        <authorList>
            <person name="Lu H."/>
        </authorList>
    </citation>
    <scope>NUCLEOTIDE SEQUENCE [LARGE SCALE GENOMIC DNA]</scope>
    <source>
        <strain evidence="11 12">RP18W</strain>
    </source>
</reference>
<evidence type="ECO:0000259" key="8">
    <source>
        <dbReference type="Pfam" id="PF00924"/>
    </source>
</evidence>
<dbReference type="InterPro" id="IPR008910">
    <property type="entry name" value="MSC_TM_helix"/>
</dbReference>
<keyword evidence="5 7" id="KW-1133">Transmembrane helix</keyword>
<comment type="subunit">
    <text evidence="7">Homoheptamer.</text>
</comment>
<dbReference type="SUPFAM" id="SSF82861">
    <property type="entry name" value="Mechanosensitive channel protein MscS (YggB), transmembrane region"/>
    <property type="match status" value="1"/>
</dbReference>
<evidence type="ECO:0000256" key="1">
    <source>
        <dbReference type="ARBA" id="ARBA00004651"/>
    </source>
</evidence>
<dbReference type="SUPFAM" id="SSF50182">
    <property type="entry name" value="Sm-like ribonucleoproteins"/>
    <property type="match status" value="1"/>
</dbReference>
<comment type="function">
    <text evidence="7">Mechanosensitive channel that participates in the regulation of osmotic pressure changes within the cell, opening in response to stretch forces in the membrane lipid bilayer, without the need for other proteins. Contributes to normal resistance to hypoosmotic shock. Forms an ion channel of 1.0 nanosiemens conductance with a slight preference for anions.</text>
</comment>